<evidence type="ECO:0000313" key="7">
    <source>
        <dbReference type="Proteomes" id="UP000035352"/>
    </source>
</evidence>
<feature type="transmembrane region" description="Helical" evidence="4">
    <location>
        <begin position="374"/>
        <end position="397"/>
    </location>
</feature>
<feature type="transmembrane region" description="Helical" evidence="4">
    <location>
        <begin position="252"/>
        <end position="270"/>
    </location>
</feature>
<sequence>MTDTRAGTPGPRLVMALGVTQIISWGSIFYAFALLADDLAAAVGAEKTTVVGAFSVALLIAGLASSAVGGLIDRHGGRRLMSGGSLLAAGGLAALTQVQTLPQLYLVWAVLGVSMAATLYDPAFAVLVQAFRDGHRKAITGVTLFGGFASTVFWPLTQALIERFGWQGTLWVLAALQLLVCLPLHARVLPGPPARSEAVPAQRSRPPALRTVYRDPSFYLLCLAFTGSSLVFSALSVHLIPLLHLKGMSLQQAAWIGAMIGPMQVAGRLLEYAFLAKASPSRVGLVAMSLLPASLLLLAALTTQQGGFLLFALLYGAGNGIMTIVRGAIPVQLYGREHYGAVNGAMAGPALIAKAAGPWVASLILAALTQPVHLVWVLAGVAALSAGLFSLAAPLAARRARARAEAV</sequence>
<dbReference type="Proteomes" id="UP000035352">
    <property type="component" value="Chromosome"/>
</dbReference>
<feature type="domain" description="Major facilitator superfamily (MFS) profile" evidence="5">
    <location>
        <begin position="13"/>
        <end position="397"/>
    </location>
</feature>
<evidence type="ECO:0000259" key="5">
    <source>
        <dbReference type="PROSITE" id="PS50850"/>
    </source>
</evidence>
<keyword evidence="7" id="KW-1185">Reference proteome</keyword>
<feature type="transmembrane region" description="Helical" evidence="4">
    <location>
        <begin position="341"/>
        <end position="368"/>
    </location>
</feature>
<dbReference type="PROSITE" id="PS50850">
    <property type="entry name" value="MFS"/>
    <property type="match status" value="1"/>
</dbReference>
<protein>
    <recommendedName>
        <fullName evidence="5">Major facilitator superfamily (MFS) profile domain-containing protein</fullName>
    </recommendedName>
</protein>
<keyword evidence="1 4" id="KW-0812">Transmembrane</keyword>
<reference evidence="6 7" key="1">
    <citation type="submission" date="2015-05" db="EMBL/GenBank/DDBJ databases">
        <authorList>
            <person name="Tang B."/>
            <person name="Yu Y."/>
        </authorList>
    </citation>
    <scope>NUCLEOTIDE SEQUENCE [LARGE SCALE GENOMIC DNA]</scope>
    <source>
        <strain evidence="6 7">DSM 7029</strain>
    </source>
</reference>
<feature type="transmembrane region" description="Helical" evidence="4">
    <location>
        <begin position="282"/>
        <end position="302"/>
    </location>
</feature>
<dbReference type="OrthoDB" id="5966585at2"/>
<feature type="transmembrane region" description="Helical" evidence="4">
    <location>
        <begin position="168"/>
        <end position="186"/>
    </location>
</feature>
<organism evidence="6 7">
    <name type="scientific">Caldimonas brevitalea</name>
    <dbReference type="NCBI Taxonomy" id="413882"/>
    <lineage>
        <taxon>Bacteria</taxon>
        <taxon>Pseudomonadati</taxon>
        <taxon>Pseudomonadota</taxon>
        <taxon>Betaproteobacteria</taxon>
        <taxon>Burkholderiales</taxon>
        <taxon>Sphaerotilaceae</taxon>
        <taxon>Caldimonas</taxon>
    </lineage>
</organism>
<dbReference type="RefSeq" id="WP_047193625.1">
    <property type="nucleotide sequence ID" value="NZ_CP011371.1"/>
</dbReference>
<feature type="transmembrane region" description="Helical" evidence="4">
    <location>
        <begin position="105"/>
        <end position="131"/>
    </location>
</feature>
<dbReference type="InterPro" id="IPR036259">
    <property type="entry name" value="MFS_trans_sf"/>
</dbReference>
<dbReference type="PANTHER" id="PTHR11360:SF308">
    <property type="entry name" value="BLL3089 PROTEIN"/>
    <property type="match status" value="1"/>
</dbReference>
<dbReference type="STRING" id="413882.AAW51_0884"/>
<keyword evidence="2 4" id="KW-1133">Transmembrane helix</keyword>
<proteinExistence type="predicted"/>
<feature type="transmembrane region" description="Helical" evidence="4">
    <location>
        <begin position="308"/>
        <end position="329"/>
    </location>
</feature>
<dbReference type="InterPro" id="IPR050327">
    <property type="entry name" value="Proton-linked_MCT"/>
</dbReference>
<accession>A0A0G3BLY7</accession>
<feature type="transmembrane region" description="Helical" evidence="4">
    <location>
        <begin position="218"/>
        <end position="240"/>
    </location>
</feature>
<dbReference type="Gene3D" id="1.20.1250.20">
    <property type="entry name" value="MFS general substrate transporter like domains"/>
    <property type="match status" value="1"/>
</dbReference>
<dbReference type="SUPFAM" id="SSF103473">
    <property type="entry name" value="MFS general substrate transporter"/>
    <property type="match status" value="1"/>
</dbReference>
<dbReference type="EMBL" id="CP011371">
    <property type="protein sequence ID" value="AKJ27575.1"/>
    <property type="molecule type" value="Genomic_DNA"/>
</dbReference>
<dbReference type="InterPro" id="IPR020846">
    <property type="entry name" value="MFS_dom"/>
</dbReference>
<evidence type="ECO:0000313" key="6">
    <source>
        <dbReference type="EMBL" id="AKJ27575.1"/>
    </source>
</evidence>
<name>A0A0G3BLY7_9BURK</name>
<dbReference type="KEGG" id="pbh:AAW51_0884"/>
<dbReference type="InterPro" id="IPR011701">
    <property type="entry name" value="MFS"/>
</dbReference>
<feature type="transmembrane region" description="Helical" evidence="4">
    <location>
        <begin position="48"/>
        <end position="68"/>
    </location>
</feature>
<evidence type="ECO:0000256" key="4">
    <source>
        <dbReference type="SAM" id="Phobius"/>
    </source>
</evidence>
<evidence type="ECO:0000256" key="1">
    <source>
        <dbReference type="ARBA" id="ARBA00022692"/>
    </source>
</evidence>
<evidence type="ECO:0000256" key="3">
    <source>
        <dbReference type="ARBA" id="ARBA00023136"/>
    </source>
</evidence>
<feature type="transmembrane region" description="Helical" evidence="4">
    <location>
        <begin position="12"/>
        <end position="36"/>
    </location>
</feature>
<dbReference type="AlphaFoldDB" id="A0A0G3BLY7"/>
<feature type="transmembrane region" description="Helical" evidence="4">
    <location>
        <begin position="138"/>
        <end position="156"/>
    </location>
</feature>
<dbReference type="Pfam" id="PF07690">
    <property type="entry name" value="MFS_1"/>
    <property type="match status" value="1"/>
</dbReference>
<feature type="transmembrane region" description="Helical" evidence="4">
    <location>
        <begin position="80"/>
        <end position="99"/>
    </location>
</feature>
<dbReference type="PANTHER" id="PTHR11360">
    <property type="entry name" value="MONOCARBOXYLATE TRANSPORTER"/>
    <property type="match status" value="1"/>
</dbReference>
<dbReference type="GO" id="GO:0022857">
    <property type="term" value="F:transmembrane transporter activity"/>
    <property type="evidence" value="ECO:0007669"/>
    <property type="project" value="InterPro"/>
</dbReference>
<dbReference type="PATRIC" id="fig|413882.6.peg.938"/>
<gene>
    <name evidence="6" type="ORF">AAW51_0884</name>
</gene>
<keyword evidence="3 4" id="KW-0472">Membrane</keyword>
<evidence type="ECO:0000256" key="2">
    <source>
        <dbReference type="ARBA" id="ARBA00022989"/>
    </source>
</evidence>